<dbReference type="EMBL" id="CP018839">
    <property type="protein sequence ID" value="APR02961.1"/>
    <property type="molecule type" value="Genomic_DNA"/>
</dbReference>
<keyword evidence="4 12" id="KW-0347">Helicase</keyword>
<comment type="catalytic activity">
    <reaction evidence="8">
        <text>Couples ATP hydrolysis with the unwinding of duplex DNA by translocating in the 3'-5' direction.</text>
        <dbReference type="EC" id="5.6.2.4"/>
    </reaction>
</comment>
<dbReference type="Gene3D" id="1.10.10.160">
    <property type="match status" value="1"/>
</dbReference>
<dbReference type="SUPFAM" id="SSF52540">
    <property type="entry name" value="P-loop containing nucleoside triphosphate hydrolases"/>
    <property type="match status" value="1"/>
</dbReference>
<sequence length="727" mass="79867">MTDKTPPATAHAVPRFQPAAFTPTAEQVAIQTNRARHVIAMANAGAAKTTTLALRIAESITRRVAPEHIIVLSFSAEAARVLQQRLVEVGLDPGLARRVRCTTFDDFARDTLRALEGGDTPFLASFEALAPHVRAAVAELHRLNALRQAPRELWLPEHNAQIADFLQIARRLKTQLVRPALEEDETVAMRADALDIAEGVFALYRQLEKERAGDGEACRWRTVFDATYDLACLLTGSDPPPTLPKYRMVIVDELQDMNPASYACLEHLLAQGSAFFTGAGDFDQVIHRWAGAGTNFIRSRFGAGWHSVRRLPLTMTFRHGAAMALATAALKAKEVVSGRDHAARIEVEAYADAGDAARRTVARVLDWQRRSRRLDRCAIILRSPDQSIAIENALLEAGIGVRVEGLESYFLRPEILMLRGVIAFALEDYESIPGAERRLQVLQALELWQELAWATSRIEDLKTAAAQPELFDAFLQGRLLQPQTLADRAAAGLSDDEETQAAHRLLALLARLRREGRHDEADVLLSRQRAAAQAVAETPAQQSARVRLAGALEILRAAPADETADVALERAVAALELERVAQRIFIDPASAAAVSRSIAGFIDAARRSGRPLREFAQWLRQAEERVAELRRRKTVLLCTVEAAKGQEFDAVILPLLEEGAFPLAGCDRSEESNRFYVAATRMRDELTLLVPAEPARLSPFVSAMKIGDAIARARHPPAAPDAARGRG</sequence>
<dbReference type="PANTHER" id="PTHR11070:SF2">
    <property type="entry name" value="ATP-DEPENDENT DNA HELICASE SRS2"/>
    <property type="match status" value="1"/>
</dbReference>
<keyword evidence="7" id="KW-0413">Isomerase</keyword>
<accession>A0A1H5V5R5</accession>
<dbReference type="GO" id="GO:0005524">
    <property type="term" value="F:ATP binding"/>
    <property type="evidence" value="ECO:0007669"/>
    <property type="project" value="UniProtKB-UniRule"/>
</dbReference>
<dbReference type="KEGG" id="tcl:Tchl_0085"/>
<dbReference type="STRING" id="96773.Tchl_0085"/>
<dbReference type="Pfam" id="PF00580">
    <property type="entry name" value="UvrD-helicase"/>
    <property type="match status" value="1"/>
</dbReference>
<dbReference type="InterPro" id="IPR000212">
    <property type="entry name" value="DNA_helicase_UvrD/REP"/>
</dbReference>
<dbReference type="PROSITE" id="PS51217">
    <property type="entry name" value="UVRD_HELICASE_CTER"/>
    <property type="match status" value="1"/>
</dbReference>
<dbReference type="GO" id="GO:0000725">
    <property type="term" value="P:recombinational repair"/>
    <property type="evidence" value="ECO:0007669"/>
    <property type="project" value="TreeGrafter"/>
</dbReference>
<evidence type="ECO:0000256" key="4">
    <source>
        <dbReference type="ARBA" id="ARBA00022806"/>
    </source>
</evidence>
<evidence type="ECO:0000256" key="2">
    <source>
        <dbReference type="ARBA" id="ARBA00022741"/>
    </source>
</evidence>
<keyword evidence="6" id="KW-0238">DNA-binding</keyword>
<reference evidence="12 13" key="1">
    <citation type="submission" date="2016-12" db="EMBL/GenBank/DDBJ databases">
        <title>Complete genome sequence of Thauera chlorobenzoica, a Betaproteobacterium degrading haloaromatics anaerobically to CO2 and halides.</title>
        <authorList>
            <person name="Goris T."/>
            <person name="Mergelsberg M."/>
            <person name="Boll M."/>
        </authorList>
    </citation>
    <scope>NUCLEOTIDE SEQUENCE [LARGE SCALE GENOMIC DNA]</scope>
    <source>
        <strain evidence="12 13">3CB1</strain>
    </source>
</reference>
<dbReference type="AlphaFoldDB" id="A0A1H5V5R5"/>
<organism evidence="12 13">
    <name type="scientific">Thauera chlorobenzoica</name>
    <dbReference type="NCBI Taxonomy" id="96773"/>
    <lineage>
        <taxon>Bacteria</taxon>
        <taxon>Pseudomonadati</taxon>
        <taxon>Pseudomonadota</taxon>
        <taxon>Betaproteobacteria</taxon>
        <taxon>Rhodocyclales</taxon>
        <taxon>Zoogloeaceae</taxon>
        <taxon>Thauera</taxon>
    </lineage>
</organism>
<dbReference type="Gene3D" id="1.10.486.10">
    <property type="entry name" value="PCRA, domain 4"/>
    <property type="match status" value="2"/>
</dbReference>
<keyword evidence="3" id="KW-0378">Hydrolase</keyword>
<dbReference type="InterPro" id="IPR027417">
    <property type="entry name" value="P-loop_NTPase"/>
</dbReference>
<dbReference type="Pfam" id="PF13361">
    <property type="entry name" value="UvrD_C"/>
    <property type="match status" value="1"/>
</dbReference>
<dbReference type="EC" id="5.6.2.4" evidence="9"/>
<gene>
    <name evidence="12" type="ORF">Tchl_0085</name>
</gene>
<evidence type="ECO:0000256" key="6">
    <source>
        <dbReference type="ARBA" id="ARBA00023125"/>
    </source>
</evidence>
<dbReference type="GO" id="GO:0016887">
    <property type="term" value="F:ATP hydrolysis activity"/>
    <property type="evidence" value="ECO:0007669"/>
    <property type="project" value="RHEA"/>
</dbReference>
<evidence type="ECO:0000256" key="1">
    <source>
        <dbReference type="ARBA" id="ARBA00009922"/>
    </source>
</evidence>
<evidence type="ECO:0000256" key="3">
    <source>
        <dbReference type="ARBA" id="ARBA00022801"/>
    </source>
</evidence>
<dbReference type="InterPro" id="IPR014016">
    <property type="entry name" value="UvrD-like_ATP-bd"/>
</dbReference>
<dbReference type="PANTHER" id="PTHR11070">
    <property type="entry name" value="UVRD / RECB / PCRA DNA HELICASE FAMILY MEMBER"/>
    <property type="match status" value="1"/>
</dbReference>
<dbReference type="GO" id="GO:0043138">
    <property type="term" value="F:3'-5' DNA helicase activity"/>
    <property type="evidence" value="ECO:0007669"/>
    <property type="project" value="UniProtKB-EC"/>
</dbReference>
<keyword evidence="5" id="KW-0067">ATP-binding</keyword>
<evidence type="ECO:0000256" key="11">
    <source>
        <dbReference type="ARBA" id="ARBA00048988"/>
    </source>
</evidence>
<evidence type="ECO:0000256" key="7">
    <source>
        <dbReference type="ARBA" id="ARBA00023235"/>
    </source>
</evidence>
<evidence type="ECO:0000256" key="8">
    <source>
        <dbReference type="ARBA" id="ARBA00034617"/>
    </source>
</evidence>
<comment type="similarity">
    <text evidence="1">Belongs to the helicase family. UvrD subfamily.</text>
</comment>
<keyword evidence="2" id="KW-0547">Nucleotide-binding</keyword>
<dbReference type="OrthoDB" id="9792687at2"/>
<evidence type="ECO:0000256" key="5">
    <source>
        <dbReference type="ARBA" id="ARBA00022840"/>
    </source>
</evidence>
<dbReference type="Proteomes" id="UP000185739">
    <property type="component" value="Chromosome"/>
</dbReference>
<dbReference type="GO" id="GO:0003677">
    <property type="term" value="F:DNA binding"/>
    <property type="evidence" value="ECO:0007669"/>
    <property type="project" value="UniProtKB-KW"/>
</dbReference>
<evidence type="ECO:0000313" key="12">
    <source>
        <dbReference type="EMBL" id="APR02961.1"/>
    </source>
</evidence>
<keyword evidence="13" id="KW-1185">Reference proteome</keyword>
<evidence type="ECO:0000256" key="9">
    <source>
        <dbReference type="ARBA" id="ARBA00034808"/>
    </source>
</evidence>
<protein>
    <recommendedName>
        <fullName evidence="9">DNA 3'-5' helicase</fullName>
        <ecNumber evidence="9">5.6.2.4</ecNumber>
    </recommendedName>
    <alternativeName>
        <fullName evidence="10">DNA 3'-5' helicase II</fullName>
    </alternativeName>
</protein>
<proteinExistence type="inferred from homology"/>
<name>A0A1H5V5R5_9RHOO</name>
<dbReference type="Gene3D" id="3.40.50.300">
    <property type="entry name" value="P-loop containing nucleotide triphosphate hydrolases"/>
    <property type="match status" value="3"/>
</dbReference>
<evidence type="ECO:0000313" key="13">
    <source>
        <dbReference type="Proteomes" id="UP000185739"/>
    </source>
</evidence>
<dbReference type="InterPro" id="IPR013986">
    <property type="entry name" value="DExx_box_DNA_helicase_dom_sf"/>
</dbReference>
<dbReference type="PROSITE" id="PS51198">
    <property type="entry name" value="UVRD_HELICASE_ATP_BIND"/>
    <property type="match status" value="1"/>
</dbReference>
<dbReference type="InterPro" id="IPR014017">
    <property type="entry name" value="DNA_helicase_UvrD-like_C"/>
</dbReference>
<evidence type="ECO:0000256" key="10">
    <source>
        <dbReference type="ARBA" id="ARBA00034923"/>
    </source>
</evidence>
<dbReference type="RefSeq" id="WP_075146663.1">
    <property type="nucleotide sequence ID" value="NZ_CP018839.1"/>
</dbReference>
<comment type="catalytic activity">
    <reaction evidence="11">
        <text>ATP + H2O = ADP + phosphate + H(+)</text>
        <dbReference type="Rhea" id="RHEA:13065"/>
        <dbReference type="ChEBI" id="CHEBI:15377"/>
        <dbReference type="ChEBI" id="CHEBI:15378"/>
        <dbReference type="ChEBI" id="CHEBI:30616"/>
        <dbReference type="ChEBI" id="CHEBI:43474"/>
        <dbReference type="ChEBI" id="CHEBI:456216"/>
        <dbReference type="EC" id="5.6.2.4"/>
    </reaction>
</comment>